<dbReference type="Gene3D" id="3.90.550.10">
    <property type="entry name" value="Spore Coat Polysaccharide Biosynthesis Protein SpsA, Chain A"/>
    <property type="match status" value="1"/>
</dbReference>
<dbReference type="OrthoDB" id="532420at2759"/>
<dbReference type="Pfam" id="PF24986">
    <property type="entry name" value="PRC_RimM"/>
    <property type="match status" value="1"/>
</dbReference>
<evidence type="ECO:0000313" key="7">
    <source>
        <dbReference type="Proteomes" id="UP000054558"/>
    </source>
</evidence>
<dbReference type="GO" id="GO:0043022">
    <property type="term" value="F:ribosome binding"/>
    <property type="evidence" value="ECO:0007669"/>
    <property type="project" value="InterPro"/>
</dbReference>
<dbReference type="HAMAP" id="MF_00014">
    <property type="entry name" value="Ribosome_mat_RimM"/>
    <property type="match status" value="1"/>
</dbReference>
<dbReference type="InterPro" id="IPR029044">
    <property type="entry name" value="Nucleotide-diphossugar_trans"/>
</dbReference>
<dbReference type="InterPro" id="IPR009000">
    <property type="entry name" value="Transl_B-barrel_sf"/>
</dbReference>
<dbReference type="AlphaFoldDB" id="A0A1Y1IF35"/>
<dbReference type="InterPro" id="IPR002676">
    <property type="entry name" value="RimM_N"/>
</dbReference>
<dbReference type="SUPFAM" id="SSF50346">
    <property type="entry name" value="PRC-barrel domain"/>
    <property type="match status" value="1"/>
</dbReference>
<keyword evidence="1" id="KW-0808">Transferase</keyword>
<dbReference type="InterPro" id="IPR011033">
    <property type="entry name" value="PRC_barrel-like_sf"/>
</dbReference>
<keyword evidence="2" id="KW-0548">Nucleotidyltransferase</keyword>
<dbReference type="SUPFAM" id="SSF50447">
    <property type="entry name" value="Translation proteins"/>
    <property type="match status" value="1"/>
</dbReference>
<gene>
    <name evidence="6" type="ORF">KFL_005300080</name>
</gene>
<dbReference type="Gene3D" id="2.40.30.60">
    <property type="entry name" value="RimM"/>
    <property type="match status" value="1"/>
</dbReference>
<evidence type="ECO:0000256" key="3">
    <source>
        <dbReference type="SAM" id="MobiDB-lite"/>
    </source>
</evidence>
<dbReference type="CDD" id="cd04193">
    <property type="entry name" value="UDPGlcNAc_PPase"/>
    <property type="match status" value="1"/>
</dbReference>
<evidence type="ECO:0000259" key="4">
    <source>
        <dbReference type="Pfam" id="PF01782"/>
    </source>
</evidence>
<protein>
    <submittedName>
        <fullName evidence="6">16S rRNA processing protein</fullName>
    </submittedName>
</protein>
<dbReference type="Pfam" id="PF01782">
    <property type="entry name" value="RimM"/>
    <property type="match status" value="1"/>
</dbReference>
<accession>A0A1Y1IF35</accession>
<dbReference type="GO" id="GO:0003977">
    <property type="term" value="F:UDP-N-acetylglucosamine diphosphorylase activity"/>
    <property type="evidence" value="ECO:0000318"/>
    <property type="project" value="GO_Central"/>
</dbReference>
<evidence type="ECO:0000256" key="2">
    <source>
        <dbReference type="ARBA" id="ARBA00022695"/>
    </source>
</evidence>
<keyword evidence="7" id="KW-1185">Reference proteome</keyword>
<dbReference type="PANTHER" id="PTHR11952">
    <property type="entry name" value="UDP- GLUCOSE PYROPHOSPHORYLASE"/>
    <property type="match status" value="1"/>
</dbReference>
<feature type="region of interest" description="Disordered" evidence="3">
    <location>
        <begin position="931"/>
        <end position="1016"/>
    </location>
</feature>
<dbReference type="InterPro" id="IPR002618">
    <property type="entry name" value="UDPGP_fam"/>
</dbReference>
<feature type="region of interest" description="Disordered" evidence="3">
    <location>
        <begin position="732"/>
        <end position="772"/>
    </location>
</feature>
<feature type="compositionally biased region" description="Basic and acidic residues" evidence="3">
    <location>
        <begin position="939"/>
        <end position="970"/>
    </location>
</feature>
<evidence type="ECO:0000313" key="6">
    <source>
        <dbReference type="EMBL" id="GAQ89504.1"/>
    </source>
</evidence>
<dbReference type="InterPro" id="IPR036976">
    <property type="entry name" value="RimM_N_sf"/>
</dbReference>
<feature type="domain" description="Ribosome maturation factor RimM PRC barrel" evidence="5">
    <location>
        <begin position="230"/>
        <end position="305"/>
    </location>
</feature>
<dbReference type="STRING" id="105231.A0A1Y1IF35"/>
<dbReference type="Proteomes" id="UP000054558">
    <property type="component" value="Unassembled WGS sequence"/>
</dbReference>
<proteinExistence type="inferred from homology"/>
<evidence type="ECO:0000259" key="5">
    <source>
        <dbReference type="Pfam" id="PF24986"/>
    </source>
</evidence>
<feature type="region of interest" description="Disordered" evidence="3">
    <location>
        <begin position="651"/>
        <end position="671"/>
    </location>
</feature>
<dbReference type="Gene3D" id="2.30.30.240">
    <property type="entry name" value="PRC-barrel domain"/>
    <property type="match status" value="1"/>
</dbReference>
<name>A0A1Y1IF35_KLENI</name>
<dbReference type="InterPro" id="IPR039741">
    <property type="entry name" value="UDP-sugar_pyrophosphorylase"/>
</dbReference>
<dbReference type="OMA" id="RREMHIT"/>
<sequence>MEVCYASGLTSAGTGFLSGRTLPGKQQQDSFQALGPHPDQNVLRQYPSVTKRIILSGEGHRLCSSLPRQTAPLAGKCGKFFYEQARSRYHRISALAKEEVAGPESNAAVEEASDENGASDEYVEIGVVVGTHGIKGEVVIRSLTDFPKKRFGTPGVRWFRRPGRRQQALIEVELLKGRRGPSRKGKDDSILLKFKGIDTPEDAATYQGCSLLALADDRPQLQEDEFYTRDLVGVEVVLKETGEIVGIVDDVYSVGARDLLKVRRTDLKAADSGKVFHSWVPFVEEIVPVVDMASRRIQLTPPKGLLDLNIKLGPSPAEERREKLLAQIRRKRVIGKMRKQFTREGQEHLFAGLYEGGEQEREALLEDLKSLNLQSLRAAITSAQSLSAAAPVKPYPPPPFPKAIWGERGLDPAGSPLEEPTETDQNAEATLRWWQEGLRMVARGEVAAMVLAGGQGTRLGPQAPPAKGMLDIGLPSGKSLFQLQAERLRKVQELAKQSTEGDVSTVPPIPWLIMTSDATDAATRQFFEEKAHFGLDPSQILFVKQGNMPCVSLKSGNPILLDTPWKVARSPDGNGGVFEALHASGGLEWLRNRGVKYVQAYAVDNALVKVADPVFYGYCAERKVDVGIKVVAKKYPEESVGVVCLKEEGGKSIESEPEPAGGQEAGSSSEAVEKELVERIMAATGMSEREARKEMLKMEEEIAAGGLEDEEDFGEDEFWDDEFGEWYEDEFEGDDEYGDADEDFFLDDTEKPDEEEKEASPERGNESASTSGRRYYGVLEYSELPKELIHARDPPSTTDGVNTPGELQFRAAHICVNMFSTEFLSRLGGGDDLSLPFHLAKKKIKHVVKEGAGWREVEPYAPNGIKLERFIFDAFKFCPEEKVAVLEVERGEEFAPIKNASGEGVPDSPATARDMVLAYHKRLLSAVGLESDGVEEEAKEGKESKKDKKGKKEKEKEGKGKEKKEKGKEKKEKKKKKDGAPEKESESSEPDVIAHGEIPPLVSYAGEGLGEVAALS</sequence>
<evidence type="ECO:0000256" key="1">
    <source>
        <dbReference type="ARBA" id="ARBA00022679"/>
    </source>
</evidence>
<dbReference type="GO" id="GO:0006364">
    <property type="term" value="P:rRNA processing"/>
    <property type="evidence" value="ECO:0007669"/>
    <property type="project" value="InterPro"/>
</dbReference>
<dbReference type="InterPro" id="IPR011961">
    <property type="entry name" value="RimM"/>
</dbReference>
<dbReference type="GO" id="GO:0005840">
    <property type="term" value="C:ribosome"/>
    <property type="evidence" value="ECO:0007669"/>
    <property type="project" value="InterPro"/>
</dbReference>
<dbReference type="NCBIfam" id="TIGR02273">
    <property type="entry name" value="16S_RimM"/>
    <property type="match status" value="1"/>
</dbReference>
<reference evidence="6 7" key="1">
    <citation type="journal article" date="2014" name="Nat. Commun.">
        <title>Klebsormidium flaccidum genome reveals primary factors for plant terrestrial adaptation.</title>
        <authorList>
            <person name="Hori K."/>
            <person name="Maruyama F."/>
            <person name="Fujisawa T."/>
            <person name="Togashi T."/>
            <person name="Yamamoto N."/>
            <person name="Seo M."/>
            <person name="Sato S."/>
            <person name="Yamada T."/>
            <person name="Mori H."/>
            <person name="Tajima N."/>
            <person name="Moriyama T."/>
            <person name="Ikeuchi M."/>
            <person name="Watanabe M."/>
            <person name="Wada H."/>
            <person name="Kobayashi K."/>
            <person name="Saito M."/>
            <person name="Masuda T."/>
            <person name="Sasaki-Sekimoto Y."/>
            <person name="Mashiguchi K."/>
            <person name="Awai K."/>
            <person name="Shimojima M."/>
            <person name="Masuda S."/>
            <person name="Iwai M."/>
            <person name="Nobusawa T."/>
            <person name="Narise T."/>
            <person name="Kondo S."/>
            <person name="Saito H."/>
            <person name="Sato R."/>
            <person name="Murakawa M."/>
            <person name="Ihara Y."/>
            <person name="Oshima-Yamada Y."/>
            <person name="Ohtaka K."/>
            <person name="Satoh M."/>
            <person name="Sonobe K."/>
            <person name="Ishii M."/>
            <person name="Ohtani R."/>
            <person name="Kanamori-Sato M."/>
            <person name="Honoki R."/>
            <person name="Miyazaki D."/>
            <person name="Mochizuki H."/>
            <person name="Umetsu J."/>
            <person name="Higashi K."/>
            <person name="Shibata D."/>
            <person name="Kamiya Y."/>
            <person name="Sato N."/>
            <person name="Nakamura Y."/>
            <person name="Tabata S."/>
            <person name="Ida S."/>
            <person name="Kurokawa K."/>
            <person name="Ohta H."/>
        </authorList>
    </citation>
    <scope>NUCLEOTIDE SEQUENCE [LARGE SCALE GENOMIC DNA]</scope>
    <source>
        <strain evidence="6 7">NIES-2285</strain>
    </source>
</reference>
<feature type="compositionally biased region" description="Acidic residues" evidence="3">
    <location>
        <begin position="732"/>
        <end position="757"/>
    </location>
</feature>
<dbReference type="SUPFAM" id="SSF53448">
    <property type="entry name" value="Nucleotide-diphospho-sugar transferases"/>
    <property type="match status" value="2"/>
</dbReference>
<feature type="domain" description="RimM N-terminal" evidence="4">
    <location>
        <begin position="125"/>
        <end position="216"/>
    </location>
</feature>
<organism evidence="6 7">
    <name type="scientific">Klebsormidium nitens</name>
    <name type="common">Green alga</name>
    <name type="synonym">Ulothrix nitens</name>
    <dbReference type="NCBI Taxonomy" id="105231"/>
    <lineage>
        <taxon>Eukaryota</taxon>
        <taxon>Viridiplantae</taxon>
        <taxon>Streptophyta</taxon>
        <taxon>Klebsormidiophyceae</taxon>
        <taxon>Klebsormidiales</taxon>
        <taxon>Klebsormidiaceae</taxon>
        <taxon>Klebsormidium</taxon>
    </lineage>
</organism>
<dbReference type="EMBL" id="DF237479">
    <property type="protein sequence ID" value="GAQ89504.1"/>
    <property type="molecule type" value="Genomic_DNA"/>
</dbReference>
<dbReference type="GO" id="GO:0006048">
    <property type="term" value="P:UDP-N-acetylglucosamine biosynthetic process"/>
    <property type="evidence" value="ECO:0000318"/>
    <property type="project" value="GO_Central"/>
</dbReference>
<dbReference type="Pfam" id="PF01704">
    <property type="entry name" value="UDPGP"/>
    <property type="match status" value="1"/>
</dbReference>
<dbReference type="PANTHER" id="PTHR11952:SF10">
    <property type="entry name" value="16S RRNA PROCESSING PROTEIN RIMM FAMILY"/>
    <property type="match status" value="1"/>
</dbReference>
<dbReference type="InterPro" id="IPR056792">
    <property type="entry name" value="PRC_RimM"/>
</dbReference>